<organism evidence="10 11">
    <name type="scientific">Aerophobetes bacterium</name>
    <dbReference type="NCBI Taxonomy" id="2030807"/>
    <lineage>
        <taxon>Bacteria</taxon>
        <taxon>Candidatus Aerophobota</taxon>
    </lineage>
</organism>
<keyword evidence="6 9" id="KW-0812">Transmembrane</keyword>
<evidence type="ECO:0000256" key="6">
    <source>
        <dbReference type="ARBA" id="ARBA00022692"/>
    </source>
</evidence>
<gene>
    <name evidence="9 10" type="primary">cobD</name>
    <name evidence="10" type="ORF">E3J68_00385</name>
</gene>
<evidence type="ECO:0000256" key="8">
    <source>
        <dbReference type="ARBA" id="ARBA00023136"/>
    </source>
</evidence>
<dbReference type="AlphaFoldDB" id="A0A523TK92"/>
<keyword evidence="7 9" id="KW-1133">Transmembrane helix</keyword>
<feature type="transmembrane region" description="Helical" evidence="9">
    <location>
        <begin position="68"/>
        <end position="90"/>
    </location>
</feature>
<evidence type="ECO:0000256" key="7">
    <source>
        <dbReference type="ARBA" id="ARBA00022989"/>
    </source>
</evidence>
<evidence type="ECO:0000313" key="10">
    <source>
        <dbReference type="EMBL" id="TET30746.1"/>
    </source>
</evidence>
<comment type="subcellular location">
    <subcellularLocation>
        <location evidence="1 9">Cell membrane</location>
        <topology evidence="1 9">Multi-pass membrane protein</topology>
    </subcellularLocation>
</comment>
<proteinExistence type="inferred from homology"/>
<evidence type="ECO:0000256" key="2">
    <source>
        <dbReference type="ARBA" id="ARBA00004953"/>
    </source>
</evidence>
<name>A0A523TK92_UNCAE</name>
<evidence type="ECO:0000256" key="1">
    <source>
        <dbReference type="ARBA" id="ARBA00004651"/>
    </source>
</evidence>
<dbReference type="PANTHER" id="PTHR34308:SF1">
    <property type="entry name" value="COBALAMIN BIOSYNTHESIS PROTEIN CBIB"/>
    <property type="match status" value="1"/>
</dbReference>
<feature type="transmembrane region" description="Helical" evidence="9">
    <location>
        <begin position="221"/>
        <end position="241"/>
    </location>
</feature>
<evidence type="ECO:0000256" key="4">
    <source>
        <dbReference type="ARBA" id="ARBA00022475"/>
    </source>
</evidence>
<keyword evidence="8 9" id="KW-0472">Membrane</keyword>
<feature type="transmembrane region" description="Helical" evidence="9">
    <location>
        <begin position="310"/>
        <end position="333"/>
    </location>
</feature>
<reference evidence="10 11" key="1">
    <citation type="submission" date="2019-03" db="EMBL/GenBank/DDBJ databases">
        <title>Metabolic potential of uncultured bacteria and archaea associated with petroleum seepage in deep-sea sediments.</title>
        <authorList>
            <person name="Dong X."/>
            <person name="Hubert C."/>
        </authorList>
    </citation>
    <scope>NUCLEOTIDE SEQUENCE [LARGE SCALE GENOMIC DNA]</scope>
    <source>
        <strain evidence="10">E44_bin3</strain>
    </source>
</reference>
<feature type="transmembrane region" description="Helical" evidence="9">
    <location>
        <begin position="177"/>
        <end position="194"/>
    </location>
</feature>
<keyword evidence="4 9" id="KW-1003">Cell membrane</keyword>
<evidence type="ECO:0000256" key="9">
    <source>
        <dbReference type="HAMAP-Rule" id="MF_00024"/>
    </source>
</evidence>
<dbReference type="GO" id="GO:0005886">
    <property type="term" value="C:plasma membrane"/>
    <property type="evidence" value="ECO:0007669"/>
    <property type="project" value="UniProtKB-SubCell"/>
</dbReference>
<dbReference type="EMBL" id="SOJT01000022">
    <property type="protein sequence ID" value="TET30746.1"/>
    <property type="molecule type" value="Genomic_DNA"/>
</dbReference>
<dbReference type="Pfam" id="PF03186">
    <property type="entry name" value="CobD_Cbib"/>
    <property type="match status" value="1"/>
</dbReference>
<dbReference type="Proteomes" id="UP000316517">
    <property type="component" value="Unassembled WGS sequence"/>
</dbReference>
<dbReference type="NCBIfam" id="TIGR00380">
    <property type="entry name" value="cobal_cbiB"/>
    <property type="match status" value="1"/>
</dbReference>
<evidence type="ECO:0000256" key="5">
    <source>
        <dbReference type="ARBA" id="ARBA00022573"/>
    </source>
</evidence>
<comment type="caution">
    <text evidence="10">The sequence shown here is derived from an EMBL/GenBank/DDBJ whole genome shotgun (WGS) entry which is preliminary data.</text>
</comment>
<evidence type="ECO:0000256" key="3">
    <source>
        <dbReference type="ARBA" id="ARBA00006263"/>
    </source>
</evidence>
<comment type="similarity">
    <text evidence="3 9">Belongs to the CobD/CbiB family.</text>
</comment>
<sequence>MHSGRQSWKTENERIFRATMRLLVIILAYLLDLIFGDPYYLPHPVRGMGKLVKYLEKRLRRKSVSAEVLAGTVLAITVVGLVYLGSFFAIRLAEHVNRWAGFALSTVLIFTALSTRSLDKETRSVHESLKLGNIEDARKKLSLIVGRDTQTLDQDEIIRATVETVAENSVDGIISPLFYAALGGAPLALTYKAINTLDSMVGYKNERYLYFGWFSAKLDDVANYIPARLSILLIPLASLILKKRALRALHTILRDGKKSPSPNAGIPEAGFAGALGIELGGVNYYQERRVSKPVLGIETKQRDQEDIIQAINLMWVISSITFLGVVFILWYFLR</sequence>
<comment type="pathway">
    <text evidence="2 9">Cofactor biosynthesis; adenosylcobalamin biosynthesis.</text>
</comment>
<evidence type="ECO:0000313" key="11">
    <source>
        <dbReference type="Proteomes" id="UP000316517"/>
    </source>
</evidence>
<dbReference type="HAMAP" id="MF_00024">
    <property type="entry name" value="CobD_CbiB"/>
    <property type="match status" value="1"/>
</dbReference>
<keyword evidence="5 9" id="KW-0169">Cobalamin biosynthesis</keyword>
<comment type="function">
    <text evidence="9">Converts cobyric acid to cobinamide by the addition of aminopropanol on the F carboxylic group.</text>
</comment>
<dbReference type="GO" id="GO:0015420">
    <property type="term" value="F:ABC-type vitamin B12 transporter activity"/>
    <property type="evidence" value="ECO:0007669"/>
    <property type="project" value="UniProtKB-UniRule"/>
</dbReference>
<dbReference type="UniPathway" id="UPA00148"/>
<dbReference type="GO" id="GO:0048472">
    <property type="term" value="F:threonine-phosphate decarboxylase activity"/>
    <property type="evidence" value="ECO:0007669"/>
    <property type="project" value="InterPro"/>
</dbReference>
<dbReference type="InterPro" id="IPR004485">
    <property type="entry name" value="Cobalamin_biosynth_CobD/CbiB"/>
</dbReference>
<accession>A0A523TK92</accession>
<protein>
    <recommendedName>
        <fullName evidence="9">Cobalamin biosynthesis protein CobD</fullName>
    </recommendedName>
</protein>
<dbReference type="GO" id="GO:0009236">
    <property type="term" value="P:cobalamin biosynthetic process"/>
    <property type="evidence" value="ECO:0007669"/>
    <property type="project" value="UniProtKB-UniRule"/>
</dbReference>
<feature type="transmembrane region" description="Helical" evidence="9">
    <location>
        <begin position="20"/>
        <end position="41"/>
    </location>
</feature>
<dbReference type="PANTHER" id="PTHR34308">
    <property type="entry name" value="COBALAMIN BIOSYNTHESIS PROTEIN CBIB"/>
    <property type="match status" value="1"/>
</dbReference>